<organism evidence="1 2">
    <name type="scientific">Methanosalsum zhilinae (strain DSM 4017 / NBRC 107636 / OCM 62 / WeN5)</name>
    <name type="common">Methanohalophilus zhilinae</name>
    <dbReference type="NCBI Taxonomy" id="679901"/>
    <lineage>
        <taxon>Archaea</taxon>
        <taxon>Methanobacteriati</taxon>
        <taxon>Methanobacteriota</taxon>
        <taxon>Stenosarchaea group</taxon>
        <taxon>Methanomicrobia</taxon>
        <taxon>Methanosarcinales</taxon>
        <taxon>Methanosarcinaceae</taxon>
        <taxon>Methanosalsum</taxon>
    </lineage>
</organism>
<evidence type="ECO:0008006" key="3">
    <source>
        <dbReference type="Google" id="ProtNLM"/>
    </source>
</evidence>
<name>F7XQM4_METZD</name>
<dbReference type="PANTHER" id="PTHR43546">
    <property type="entry name" value="UPF0173 METAL-DEPENDENT HYDROLASE MJ1163-RELATED"/>
    <property type="match status" value="1"/>
</dbReference>
<dbReference type="PANTHER" id="PTHR43546:SF8">
    <property type="entry name" value="METALLO-BETA-LACTAMASE DOMAIN-CONTAINING PROTEIN"/>
    <property type="match status" value="1"/>
</dbReference>
<protein>
    <recommendedName>
        <fullName evidence="3">Zn-dependent hydrolase of the beta-lactamase fold-like protein</fullName>
    </recommendedName>
</protein>
<dbReference type="Proteomes" id="UP000006622">
    <property type="component" value="Chromosome"/>
</dbReference>
<dbReference type="STRING" id="679901.Mzhil_1788"/>
<dbReference type="EMBL" id="CP002101">
    <property type="protein sequence ID" value="AEH61623.1"/>
    <property type="molecule type" value="Genomic_DNA"/>
</dbReference>
<evidence type="ECO:0000313" key="2">
    <source>
        <dbReference type="Proteomes" id="UP000006622"/>
    </source>
</evidence>
<accession>F7XQM4</accession>
<evidence type="ECO:0000313" key="1">
    <source>
        <dbReference type="EMBL" id="AEH61623.1"/>
    </source>
</evidence>
<dbReference type="InterPro" id="IPR036866">
    <property type="entry name" value="RibonucZ/Hydroxyglut_hydro"/>
</dbReference>
<dbReference type="HOGENOM" id="CLU_070010_0_1_2"/>
<proteinExistence type="predicted"/>
<dbReference type="RefSeq" id="WP_013899059.1">
    <property type="nucleotide sequence ID" value="NC_015676.1"/>
</dbReference>
<dbReference type="KEGG" id="mzh:Mzhil_1788"/>
<dbReference type="InterPro" id="IPR050114">
    <property type="entry name" value="UPF0173_UPF0282_UlaG_hydrolase"/>
</dbReference>
<dbReference type="Pfam" id="PF13483">
    <property type="entry name" value="Lactamase_B_3"/>
    <property type="match status" value="1"/>
</dbReference>
<dbReference type="OrthoDB" id="28313at2157"/>
<gene>
    <name evidence="1" type="ordered locus">Mzhil_1788</name>
</gene>
<dbReference type="Gene3D" id="3.60.15.10">
    <property type="entry name" value="Ribonuclease Z/Hydroxyacylglutathione hydrolase-like"/>
    <property type="match status" value="1"/>
</dbReference>
<sequence length="226" mass="25550">MENEDSVKVGNVTIKWLGHAGFMIKGEDKTVYIDPYSLPEYIDFEDRADLILITHDHYDHCSQEQVQKLWKGDATVLVPESCDLRFVGDTRTVNSGDHLDEELKVKDFEIEIVPAYNIDKQFHPSGRGVGYIITIEDIRIYHAGDTDFIPQMKEISADVALLPIGGTYTMDEEEAAEAAVAISPRMVIPMHYGMIDGTKADPELFRQLVHRKNPEIEVSILKVTTK</sequence>
<keyword evidence="2" id="KW-1185">Reference proteome</keyword>
<dbReference type="AlphaFoldDB" id="F7XQM4"/>
<dbReference type="GeneID" id="10823429"/>
<reference evidence="1" key="1">
    <citation type="submission" date="2010-07" db="EMBL/GenBank/DDBJ databases">
        <title>The complete genome of Methanosalsum zhilinae DSM 4017.</title>
        <authorList>
            <consortium name="US DOE Joint Genome Institute (JGI-PGF)"/>
            <person name="Lucas S."/>
            <person name="Copeland A."/>
            <person name="Lapidus A."/>
            <person name="Glavina del Rio T."/>
            <person name="Dalin E."/>
            <person name="Tice H."/>
            <person name="Bruce D."/>
            <person name="Goodwin L."/>
            <person name="Pitluck S."/>
            <person name="Kyrpides N."/>
            <person name="Mavromatis K."/>
            <person name="Ovchinnikova G."/>
            <person name="Daligault H."/>
            <person name="Detter J.C."/>
            <person name="Han C."/>
            <person name="Tapia R."/>
            <person name="Larimer F."/>
            <person name="Land M."/>
            <person name="Hauser L."/>
            <person name="Markowitz V."/>
            <person name="Cheng J.-F."/>
            <person name="Hugenholtz P."/>
            <person name="Woyke T."/>
            <person name="Wu D."/>
            <person name="Spring S."/>
            <person name="Schueler E."/>
            <person name="Brambilla E."/>
            <person name="Klenk H.-P."/>
            <person name="Eisen J.A."/>
        </authorList>
    </citation>
    <scope>NUCLEOTIDE SEQUENCE</scope>
    <source>
        <strain evidence="1">DSM 4017</strain>
    </source>
</reference>
<dbReference type="SUPFAM" id="SSF56281">
    <property type="entry name" value="Metallo-hydrolase/oxidoreductase"/>
    <property type="match status" value="1"/>
</dbReference>